<dbReference type="PROSITE" id="PS51873">
    <property type="entry name" value="TRIAD"/>
    <property type="match status" value="1"/>
</dbReference>
<dbReference type="Pfam" id="PF00240">
    <property type="entry name" value="ubiquitin"/>
    <property type="match status" value="1"/>
</dbReference>
<dbReference type="InterPro" id="IPR044066">
    <property type="entry name" value="TRIAD_supradom"/>
</dbReference>
<dbReference type="SMART" id="SM00213">
    <property type="entry name" value="UBQ"/>
    <property type="match status" value="1"/>
</dbReference>
<comment type="catalytic activity">
    <reaction evidence="1">
        <text>[E2 ubiquitin-conjugating enzyme]-S-ubiquitinyl-L-cysteine + [acceptor protein]-L-lysine = [E2 ubiquitin-conjugating enzyme]-L-cysteine + [acceptor protein]-N(6)-ubiquitinyl-L-lysine.</text>
        <dbReference type="EC" id="2.3.2.31"/>
    </reaction>
</comment>
<dbReference type="SMART" id="SM00647">
    <property type="entry name" value="IBR"/>
    <property type="match status" value="2"/>
</dbReference>
<organism evidence="13 14">
    <name type="scientific">Oopsacas minuta</name>
    <dbReference type="NCBI Taxonomy" id="111878"/>
    <lineage>
        <taxon>Eukaryota</taxon>
        <taxon>Metazoa</taxon>
        <taxon>Porifera</taxon>
        <taxon>Hexactinellida</taxon>
        <taxon>Hexasterophora</taxon>
        <taxon>Lyssacinosida</taxon>
        <taxon>Leucopsacidae</taxon>
        <taxon>Oopsacas</taxon>
    </lineage>
</organism>
<keyword evidence="4" id="KW-0597">Phosphoprotein</keyword>
<dbReference type="PANTHER" id="PTHR11685">
    <property type="entry name" value="RBR FAMILY RING FINGER AND IBR DOMAIN-CONTAINING"/>
    <property type="match status" value="1"/>
</dbReference>
<evidence type="ECO:0000256" key="2">
    <source>
        <dbReference type="ARBA" id="ARBA00004906"/>
    </source>
</evidence>
<evidence type="ECO:0000256" key="3">
    <source>
        <dbReference type="ARBA" id="ARBA00012251"/>
    </source>
</evidence>
<dbReference type="GO" id="GO:0009893">
    <property type="term" value="P:positive regulation of metabolic process"/>
    <property type="evidence" value="ECO:0007669"/>
    <property type="project" value="UniProtKB-ARBA"/>
</dbReference>
<accession>A0AAV7K338</accession>
<keyword evidence="10" id="KW-0862">Zinc</keyword>
<proteinExistence type="predicted"/>
<evidence type="ECO:0000256" key="10">
    <source>
        <dbReference type="ARBA" id="ARBA00022833"/>
    </source>
</evidence>
<dbReference type="InterPro" id="IPR029071">
    <property type="entry name" value="Ubiquitin-like_domsf"/>
</dbReference>
<keyword evidence="9" id="KW-0833">Ubl conjugation pathway</keyword>
<dbReference type="InterPro" id="IPR002867">
    <property type="entry name" value="IBR_dom"/>
</dbReference>
<dbReference type="EC" id="2.3.2.31" evidence="3"/>
<sequence>MFGDPLKFSNKFATPYNPILQIKISLEFSITIQIFTSRRMENIYISGLEGKSKTIHIEKRKLQNLKISELKVKVKVATGIDVDKQRLLYGSKDLENSRDGEVMTFEDYGIGGGASIVMVVRLPETMADVNPFEQKNVSFTEARGCELMFDEFRDEKRTVSFSHPSGTCNTCFHSSGLRMKCGHFICPDDILGKAWGDISNMKFEISCTGCDKIISMQDVIKFGLPSLEEEQFLTTAITTNFYESQDIQQCPQCKTLCQRERKDNPKVFCLICPRKLNNYYSFCWYCMRDWNNSNSDKVCGNVNCMREEIEVLINSPRKDFKDYNGKIVSIPLWRACPRKDCHTLIEHTSKCNTMTCCSCEKDFCFICLSKASDGSLACKSKSYNETGINCTPAPIQTKL</sequence>
<feature type="domain" description="Ubiquitin-like" evidence="11">
    <location>
        <begin position="67"/>
        <end position="125"/>
    </location>
</feature>
<evidence type="ECO:0000256" key="6">
    <source>
        <dbReference type="ARBA" id="ARBA00022723"/>
    </source>
</evidence>
<dbReference type="GO" id="GO:0061630">
    <property type="term" value="F:ubiquitin protein ligase activity"/>
    <property type="evidence" value="ECO:0007669"/>
    <property type="project" value="UniProtKB-EC"/>
</dbReference>
<comment type="caution">
    <text evidence="13">The sequence shown here is derived from an EMBL/GenBank/DDBJ whole genome shotgun (WGS) entry which is preliminary data.</text>
</comment>
<dbReference type="PROSITE" id="PS50053">
    <property type="entry name" value="UBIQUITIN_2"/>
    <property type="match status" value="1"/>
</dbReference>
<evidence type="ECO:0000256" key="9">
    <source>
        <dbReference type="ARBA" id="ARBA00022786"/>
    </source>
</evidence>
<evidence type="ECO:0000256" key="4">
    <source>
        <dbReference type="ARBA" id="ARBA00022553"/>
    </source>
</evidence>
<keyword evidence="7" id="KW-0677">Repeat</keyword>
<dbReference type="SUPFAM" id="SSF57850">
    <property type="entry name" value="RING/U-box"/>
    <property type="match status" value="2"/>
</dbReference>
<dbReference type="AlphaFoldDB" id="A0AAV7K338"/>
<dbReference type="GO" id="GO:0016567">
    <property type="term" value="P:protein ubiquitination"/>
    <property type="evidence" value="ECO:0007669"/>
    <property type="project" value="InterPro"/>
</dbReference>
<keyword evidence="6" id="KW-0479">Metal-binding</keyword>
<evidence type="ECO:0000313" key="13">
    <source>
        <dbReference type="EMBL" id="KAI6655649.1"/>
    </source>
</evidence>
<feature type="domain" description="RING-type" evidence="12">
    <location>
        <begin position="141"/>
        <end position="394"/>
    </location>
</feature>
<dbReference type="EMBL" id="JAKMXF010000180">
    <property type="protein sequence ID" value="KAI6655649.1"/>
    <property type="molecule type" value="Genomic_DNA"/>
</dbReference>
<dbReference type="CDD" id="cd20336">
    <property type="entry name" value="Rcat_RBR"/>
    <property type="match status" value="1"/>
</dbReference>
<name>A0AAV7K338_9METZ</name>
<dbReference type="Gene3D" id="1.20.120.1750">
    <property type="match status" value="1"/>
</dbReference>
<evidence type="ECO:0000256" key="5">
    <source>
        <dbReference type="ARBA" id="ARBA00022679"/>
    </source>
</evidence>
<dbReference type="Gene3D" id="3.10.20.90">
    <property type="entry name" value="Phosphatidylinositol 3-kinase Catalytic Subunit, Chain A, domain 1"/>
    <property type="match status" value="1"/>
</dbReference>
<evidence type="ECO:0000256" key="1">
    <source>
        <dbReference type="ARBA" id="ARBA00001798"/>
    </source>
</evidence>
<keyword evidence="14" id="KW-1185">Reference proteome</keyword>
<dbReference type="SUPFAM" id="SSF54236">
    <property type="entry name" value="Ubiquitin-like"/>
    <property type="match status" value="1"/>
</dbReference>
<comment type="pathway">
    <text evidence="2">Protein modification; protein ubiquitination.</text>
</comment>
<keyword evidence="8" id="KW-0863">Zinc-finger</keyword>
<dbReference type="CDD" id="cd17039">
    <property type="entry name" value="Ubl_ubiquitin_like"/>
    <property type="match status" value="1"/>
</dbReference>
<dbReference type="Proteomes" id="UP001165289">
    <property type="component" value="Unassembled WGS sequence"/>
</dbReference>
<dbReference type="GO" id="GO:0008270">
    <property type="term" value="F:zinc ion binding"/>
    <property type="evidence" value="ECO:0007669"/>
    <property type="project" value="UniProtKB-KW"/>
</dbReference>
<evidence type="ECO:0000259" key="11">
    <source>
        <dbReference type="PROSITE" id="PS50053"/>
    </source>
</evidence>
<reference evidence="13 14" key="1">
    <citation type="journal article" date="2023" name="BMC Biol.">
        <title>The compact genome of the sponge Oopsacas minuta (Hexactinellida) is lacking key metazoan core genes.</title>
        <authorList>
            <person name="Santini S."/>
            <person name="Schenkelaars Q."/>
            <person name="Jourda C."/>
            <person name="Duchesne M."/>
            <person name="Belahbib H."/>
            <person name="Rocher C."/>
            <person name="Selva M."/>
            <person name="Riesgo A."/>
            <person name="Vervoort M."/>
            <person name="Leys S.P."/>
            <person name="Kodjabachian L."/>
            <person name="Le Bivic A."/>
            <person name="Borchiellini C."/>
            <person name="Claverie J.M."/>
            <person name="Renard E."/>
        </authorList>
    </citation>
    <scope>NUCLEOTIDE SEQUENCE [LARGE SCALE GENOMIC DNA]</scope>
    <source>
        <strain evidence="13">SPO-2</strain>
    </source>
</reference>
<gene>
    <name evidence="13" type="ORF">LOD99_11374</name>
</gene>
<dbReference type="InterPro" id="IPR031127">
    <property type="entry name" value="E3_UB_ligase_RBR"/>
</dbReference>
<protein>
    <recommendedName>
        <fullName evidence="3">RBR-type E3 ubiquitin transferase</fullName>
        <ecNumber evidence="3">2.3.2.31</ecNumber>
    </recommendedName>
</protein>
<evidence type="ECO:0000256" key="8">
    <source>
        <dbReference type="ARBA" id="ARBA00022771"/>
    </source>
</evidence>
<evidence type="ECO:0000313" key="14">
    <source>
        <dbReference type="Proteomes" id="UP001165289"/>
    </source>
</evidence>
<keyword evidence="5" id="KW-0808">Transferase</keyword>
<dbReference type="Pfam" id="PF01485">
    <property type="entry name" value="IBR"/>
    <property type="match status" value="1"/>
</dbReference>
<evidence type="ECO:0000259" key="12">
    <source>
        <dbReference type="PROSITE" id="PS51873"/>
    </source>
</evidence>
<dbReference type="InterPro" id="IPR000626">
    <property type="entry name" value="Ubiquitin-like_dom"/>
</dbReference>
<evidence type="ECO:0000256" key="7">
    <source>
        <dbReference type="ARBA" id="ARBA00022737"/>
    </source>
</evidence>